<dbReference type="RefSeq" id="WP_284487058.1">
    <property type="nucleotide sequence ID" value="NZ_JASNJE010000030.1"/>
</dbReference>
<dbReference type="Pfam" id="PF09538">
    <property type="entry name" value="FYDLN_acid"/>
    <property type="match status" value="1"/>
</dbReference>
<protein>
    <submittedName>
        <fullName evidence="2">TIGR02300 family protein</fullName>
    </submittedName>
</protein>
<evidence type="ECO:0000256" key="1">
    <source>
        <dbReference type="SAM" id="MobiDB-lite"/>
    </source>
</evidence>
<dbReference type="EMBL" id="JASNJE010000030">
    <property type="protein sequence ID" value="MDK3075130.1"/>
    <property type="molecule type" value="Genomic_DNA"/>
</dbReference>
<dbReference type="InterPro" id="IPR012644">
    <property type="entry name" value="CHP02300_FYDLN_acid"/>
</dbReference>
<proteinExistence type="predicted"/>
<evidence type="ECO:0000313" key="2">
    <source>
        <dbReference type="EMBL" id="MDK3075130.1"/>
    </source>
</evidence>
<sequence length="108" mass="11893">MPKEEWGTKRLCPTTGKRFYDLNKSPIVSPYTGEIVEIVVGKGRMIAADAEDAATAKAKKKDEDDVVILDDDDDTVDVDLDDDILEDDDDDDDVSLDEIADVAVDDDD</sequence>
<gene>
    <name evidence="2" type="ORF">QO034_18740</name>
</gene>
<organism evidence="2 3">
    <name type="scientific">Sedimentitalea xiamensis</name>
    <dbReference type="NCBI Taxonomy" id="3050037"/>
    <lineage>
        <taxon>Bacteria</taxon>
        <taxon>Pseudomonadati</taxon>
        <taxon>Pseudomonadota</taxon>
        <taxon>Alphaproteobacteria</taxon>
        <taxon>Rhodobacterales</taxon>
        <taxon>Paracoccaceae</taxon>
        <taxon>Sedimentitalea</taxon>
    </lineage>
</organism>
<dbReference type="Proteomes" id="UP001227126">
    <property type="component" value="Unassembled WGS sequence"/>
</dbReference>
<name>A0ABT7FJ16_9RHOB</name>
<evidence type="ECO:0000313" key="3">
    <source>
        <dbReference type="Proteomes" id="UP001227126"/>
    </source>
</evidence>
<feature type="region of interest" description="Disordered" evidence="1">
    <location>
        <begin position="78"/>
        <end position="108"/>
    </location>
</feature>
<dbReference type="NCBIfam" id="TIGR02300">
    <property type="entry name" value="FYDLN_acid"/>
    <property type="match status" value="1"/>
</dbReference>
<reference evidence="2 3" key="1">
    <citation type="submission" date="2023-05" db="EMBL/GenBank/DDBJ databases">
        <title>Sedimentitalea sp. nov. JM2-8.</title>
        <authorList>
            <person name="Huang J."/>
        </authorList>
    </citation>
    <scope>NUCLEOTIDE SEQUENCE [LARGE SCALE GENOMIC DNA]</scope>
    <source>
        <strain evidence="2 3">JM2-8</strain>
    </source>
</reference>
<keyword evidence="3" id="KW-1185">Reference proteome</keyword>
<comment type="caution">
    <text evidence="2">The sequence shown here is derived from an EMBL/GenBank/DDBJ whole genome shotgun (WGS) entry which is preliminary data.</text>
</comment>
<accession>A0ABT7FJ16</accession>